<sequence>MGEKHKIVIGVDLDGVCADFYGRMREIAAEWFEKSVEELPLDVSYGLSEWGVLDKSQYESLHRFAVTQRALFSSMDMIAGARKYLRKLSDEGYRIRIITHRLYIHYFHASAVQQTVEWLDSHGIPYWDLCFMKEKEQVGADIYIEDTPDNILQLRERGLHTICFANSTNTHIAAPRALSWEETYFMVGDHTARYLKR</sequence>
<dbReference type="InterPro" id="IPR036412">
    <property type="entry name" value="HAD-like_sf"/>
</dbReference>
<dbReference type="RefSeq" id="WP_059139415.1">
    <property type="nucleotide sequence ID" value="NZ_LMBR01000210.1"/>
</dbReference>
<reference evidence="3 4" key="1">
    <citation type="submission" date="2015-10" db="EMBL/GenBank/DDBJ databases">
        <title>Draft Genome Sequence of Chlorobium limicola strain Frasassi Growing under Artificial Lighting in the Frasassi Cave System.</title>
        <authorList>
            <person name="Mansor M."/>
            <person name="Macalady J."/>
        </authorList>
    </citation>
    <scope>NUCLEOTIDE SEQUENCE [LARGE SCALE GENOMIC DNA]</scope>
    <source>
        <strain evidence="3 4">Frasassi</strain>
    </source>
</reference>
<organism evidence="3 4">
    <name type="scientific">Chlorobium limicola</name>
    <dbReference type="NCBI Taxonomy" id="1092"/>
    <lineage>
        <taxon>Bacteria</taxon>
        <taxon>Pseudomonadati</taxon>
        <taxon>Chlorobiota</taxon>
        <taxon>Chlorobiia</taxon>
        <taxon>Chlorobiales</taxon>
        <taxon>Chlorobiaceae</taxon>
        <taxon>Chlorobium/Pelodictyon group</taxon>
        <taxon>Chlorobium</taxon>
    </lineage>
</organism>
<dbReference type="Proteomes" id="UP000053937">
    <property type="component" value="Unassembled WGS sequence"/>
</dbReference>
<dbReference type="EMBL" id="LMBR01000210">
    <property type="protein sequence ID" value="KUL21293.1"/>
    <property type="molecule type" value="Genomic_DNA"/>
</dbReference>
<dbReference type="GO" id="GO:0008253">
    <property type="term" value="F:5'-nucleotidase activity"/>
    <property type="evidence" value="ECO:0007669"/>
    <property type="project" value="InterPro"/>
</dbReference>
<comment type="caution">
    <text evidence="3">The sequence shown here is derived from an EMBL/GenBank/DDBJ whole genome shotgun (WGS) entry which is preliminary data.</text>
</comment>
<dbReference type="Gene3D" id="3.40.50.1000">
    <property type="entry name" value="HAD superfamily/HAD-like"/>
    <property type="match status" value="1"/>
</dbReference>
<evidence type="ECO:0000313" key="3">
    <source>
        <dbReference type="EMBL" id="KUL21293.1"/>
    </source>
</evidence>
<dbReference type="AlphaFoldDB" id="A0A101J6V0"/>
<keyword evidence="4" id="KW-1185">Reference proteome</keyword>
<feature type="active site" description="Nucleophile" evidence="2">
    <location>
        <position position="12"/>
    </location>
</feature>
<evidence type="ECO:0000256" key="1">
    <source>
        <dbReference type="ARBA" id="ARBA00009589"/>
    </source>
</evidence>
<gene>
    <name evidence="3" type="ORF">ASB62_08215</name>
</gene>
<dbReference type="InterPro" id="IPR023214">
    <property type="entry name" value="HAD_sf"/>
</dbReference>
<accession>A0A101J6V0</accession>
<proteinExistence type="inferred from homology"/>
<evidence type="ECO:0000313" key="4">
    <source>
        <dbReference type="Proteomes" id="UP000053937"/>
    </source>
</evidence>
<comment type="similarity">
    <text evidence="1">Belongs to the 5'(3')-deoxyribonucleotidase family.</text>
</comment>
<protein>
    <submittedName>
        <fullName evidence="3">5'-nucleotidase</fullName>
    </submittedName>
</protein>
<dbReference type="InterPro" id="IPR010708">
    <property type="entry name" value="5'(3')-deoxyribonucleotidase"/>
</dbReference>
<evidence type="ECO:0000256" key="2">
    <source>
        <dbReference type="PIRSR" id="PIRSR610708-1"/>
    </source>
</evidence>
<dbReference type="GO" id="GO:0009264">
    <property type="term" value="P:deoxyribonucleotide catabolic process"/>
    <property type="evidence" value="ECO:0007669"/>
    <property type="project" value="InterPro"/>
</dbReference>
<name>A0A101J6V0_CHLLI</name>
<dbReference type="SUPFAM" id="SSF56784">
    <property type="entry name" value="HAD-like"/>
    <property type="match status" value="1"/>
</dbReference>
<dbReference type="Pfam" id="PF06941">
    <property type="entry name" value="NT5C"/>
    <property type="match status" value="1"/>
</dbReference>
<feature type="active site" description="Proton donor" evidence="2">
    <location>
        <position position="14"/>
    </location>
</feature>
<dbReference type="OrthoDB" id="954467at2"/>